<evidence type="ECO:0000313" key="2">
    <source>
        <dbReference type="Proteomes" id="UP000814140"/>
    </source>
</evidence>
<gene>
    <name evidence="1" type="ORF">BV25DRAFT_1231534</name>
</gene>
<dbReference type="Proteomes" id="UP000814140">
    <property type="component" value="Unassembled WGS sequence"/>
</dbReference>
<organism evidence="1 2">
    <name type="scientific">Artomyces pyxidatus</name>
    <dbReference type="NCBI Taxonomy" id="48021"/>
    <lineage>
        <taxon>Eukaryota</taxon>
        <taxon>Fungi</taxon>
        <taxon>Dikarya</taxon>
        <taxon>Basidiomycota</taxon>
        <taxon>Agaricomycotina</taxon>
        <taxon>Agaricomycetes</taxon>
        <taxon>Russulales</taxon>
        <taxon>Auriscalpiaceae</taxon>
        <taxon>Artomyces</taxon>
    </lineage>
</organism>
<keyword evidence="2" id="KW-1185">Reference proteome</keyword>
<name>A0ACB8SS04_9AGAM</name>
<sequence length="503" mass="56698">MLWYKYSSDLLAISPITLASIQISSTSLHADNIMDGLDIEMADRSSSQTSDDDDQSISEAERFENDCPILYKHPVAEAGKSQRDLGTSEHHHYPFFLRLLSAFASTIVPDEASVMTCAAQPEFAFNNEDLSTASTNQRSKQIPDFALLQIFRDPTKQTRLAMFLEVKPMRRDQPLSDSAQYSKPSREKYIEDFKSKHMLQISEQARHAFRLYGMPSIRMIFTLGGLFCLFEFVAAPEGDIDEYALADDRIPYLWRLDDRLLPRPRAIHFMHRIVDHNNSLHPHFRDALYRSMLGPCKHLTYIPSGLTTPRTRPSSRNQTKGMQAVNDAVRRAKQWTEDAQMQDDTEQSDGTSTSDDSEYIDYNESESDFDPQRGIRGRRAEAVEMDSNDGRSSTAEIETRRDATGGKGVAKTYGRTRRRLPESLDSAQAEEMGLPSAEGGNTAVKQDYGRTRRRIPSSLEPGSHPYEVGQSSSSKDPSGEDRDSEWPTPDNPGGVTFRRGRGA</sequence>
<reference evidence="1" key="1">
    <citation type="submission" date="2021-03" db="EMBL/GenBank/DDBJ databases">
        <authorList>
            <consortium name="DOE Joint Genome Institute"/>
            <person name="Ahrendt S."/>
            <person name="Looney B.P."/>
            <person name="Miyauchi S."/>
            <person name="Morin E."/>
            <person name="Drula E."/>
            <person name="Courty P.E."/>
            <person name="Chicoki N."/>
            <person name="Fauchery L."/>
            <person name="Kohler A."/>
            <person name="Kuo A."/>
            <person name="Labutti K."/>
            <person name="Pangilinan J."/>
            <person name="Lipzen A."/>
            <person name="Riley R."/>
            <person name="Andreopoulos W."/>
            <person name="He G."/>
            <person name="Johnson J."/>
            <person name="Barry K.W."/>
            <person name="Grigoriev I.V."/>
            <person name="Nagy L."/>
            <person name="Hibbett D."/>
            <person name="Henrissat B."/>
            <person name="Matheny P.B."/>
            <person name="Labbe J."/>
            <person name="Martin F."/>
        </authorList>
    </citation>
    <scope>NUCLEOTIDE SEQUENCE</scope>
    <source>
        <strain evidence="1">HHB10654</strain>
    </source>
</reference>
<evidence type="ECO:0000313" key="1">
    <source>
        <dbReference type="EMBL" id="KAI0058561.1"/>
    </source>
</evidence>
<protein>
    <submittedName>
        <fullName evidence="1">Uncharacterized protein</fullName>
    </submittedName>
</protein>
<comment type="caution">
    <text evidence="1">The sequence shown here is derived from an EMBL/GenBank/DDBJ whole genome shotgun (WGS) entry which is preliminary data.</text>
</comment>
<accession>A0ACB8SS04</accession>
<proteinExistence type="predicted"/>
<dbReference type="EMBL" id="MU277234">
    <property type="protein sequence ID" value="KAI0058561.1"/>
    <property type="molecule type" value="Genomic_DNA"/>
</dbReference>
<reference evidence="1" key="2">
    <citation type="journal article" date="2022" name="New Phytol.">
        <title>Evolutionary transition to the ectomycorrhizal habit in the genomes of a hyperdiverse lineage of mushroom-forming fungi.</title>
        <authorList>
            <person name="Looney B."/>
            <person name="Miyauchi S."/>
            <person name="Morin E."/>
            <person name="Drula E."/>
            <person name="Courty P.E."/>
            <person name="Kohler A."/>
            <person name="Kuo A."/>
            <person name="LaButti K."/>
            <person name="Pangilinan J."/>
            <person name="Lipzen A."/>
            <person name="Riley R."/>
            <person name="Andreopoulos W."/>
            <person name="He G."/>
            <person name="Johnson J."/>
            <person name="Nolan M."/>
            <person name="Tritt A."/>
            <person name="Barry K.W."/>
            <person name="Grigoriev I.V."/>
            <person name="Nagy L.G."/>
            <person name="Hibbett D."/>
            <person name="Henrissat B."/>
            <person name="Matheny P.B."/>
            <person name="Labbe J."/>
            <person name="Martin F.M."/>
        </authorList>
    </citation>
    <scope>NUCLEOTIDE SEQUENCE</scope>
    <source>
        <strain evidence="1">HHB10654</strain>
    </source>
</reference>